<dbReference type="RefSeq" id="WP_394840596.1">
    <property type="nucleotide sequence ID" value="NZ_CP089982.1"/>
</dbReference>
<comment type="similarity">
    <text evidence="1">Belongs to the cytochrome P450 family.</text>
</comment>
<keyword evidence="8" id="KW-1185">Reference proteome</keyword>
<protein>
    <submittedName>
        <fullName evidence="7">Cytochrome P450</fullName>
    </submittedName>
</protein>
<dbReference type="InterPro" id="IPR002401">
    <property type="entry name" value="Cyt_P450_E_grp-I"/>
</dbReference>
<dbReference type="InterPro" id="IPR050196">
    <property type="entry name" value="Cytochrome_P450_Monoox"/>
</dbReference>
<accession>A0ABZ2JU29</accession>
<evidence type="ECO:0000256" key="6">
    <source>
        <dbReference type="ARBA" id="ARBA00023033"/>
    </source>
</evidence>
<dbReference type="PANTHER" id="PTHR24291:SF50">
    <property type="entry name" value="BIFUNCTIONAL ALBAFLAVENONE MONOOXYGENASE_TERPENE SYNTHASE"/>
    <property type="match status" value="1"/>
</dbReference>
<dbReference type="Pfam" id="PF00067">
    <property type="entry name" value="p450"/>
    <property type="match status" value="1"/>
</dbReference>
<reference evidence="7 8" key="1">
    <citation type="submission" date="2021-12" db="EMBL/GenBank/DDBJ databases">
        <title>Discovery of the Pendulisporaceae a myxobacterial family with distinct sporulation behavior and unique specialized metabolism.</title>
        <authorList>
            <person name="Garcia R."/>
            <person name="Popoff A."/>
            <person name="Bader C.D."/>
            <person name="Loehr J."/>
            <person name="Walesch S."/>
            <person name="Walt C."/>
            <person name="Boldt J."/>
            <person name="Bunk B."/>
            <person name="Haeckl F.J.F.P.J."/>
            <person name="Gunesch A.P."/>
            <person name="Birkelbach J."/>
            <person name="Nuebel U."/>
            <person name="Pietschmann T."/>
            <person name="Bach T."/>
            <person name="Mueller R."/>
        </authorList>
    </citation>
    <scope>NUCLEOTIDE SEQUENCE [LARGE SCALE GENOMIC DNA]</scope>
    <source>
        <strain evidence="7 8">MSr12523</strain>
    </source>
</reference>
<dbReference type="InterPro" id="IPR001128">
    <property type="entry name" value="Cyt_P450"/>
</dbReference>
<keyword evidence="2" id="KW-0349">Heme</keyword>
<dbReference type="Gene3D" id="1.10.630.10">
    <property type="entry name" value="Cytochrome P450"/>
    <property type="match status" value="1"/>
</dbReference>
<dbReference type="PRINTS" id="PR00463">
    <property type="entry name" value="EP450I"/>
</dbReference>
<dbReference type="PANTHER" id="PTHR24291">
    <property type="entry name" value="CYTOCHROME P450 FAMILY 4"/>
    <property type="match status" value="1"/>
</dbReference>
<dbReference type="InterPro" id="IPR036396">
    <property type="entry name" value="Cyt_P450_sf"/>
</dbReference>
<evidence type="ECO:0000256" key="1">
    <source>
        <dbReference type="ARBA" id="ARBA00010617"/>
    </source>
</evidence>
<evidence type="ECO:0000313" key="7">
    <source>
        <dbReference type="EMBL" id="WXA89983.1"/>
    </source>
</evidence>
<keyword evidence="3" id="KW-0479">Metal-binding</keyword>
<dbReference type="EMBL" id="CP089982">
    <property type="protein sequence ID" value="WXA89983.1"/>
    <property type="molecule type" value="Genomic_DNA"/>
</dbReference>
<keyword evidence="6" id="KW-0503">Monooxygenase</keyword>
<dbReference type="SUPFAM" id="SSF48264">
    <property type="entry name" value="Cytochrome P450"/>
    <property type="match status" value="1"/>
</dbReference>
<evidence type="ECO:0000256" key="5">
    <source>
        <dbReference type="ARBA" id="ARBA00023004"/>
    </source>
</evidence>
<keyword evidence="4" id="KW-0560">Oxidoreductase</keyword>
<dbReference type="Proteomes" id="UP001379533">
    <property type="component" value="Chromosome"/>
</dbReference>
<evidence type="ECO:0000313" key="8">
    <source>
        <dbReference type="Proteomes" id="UP001379533"/>
    </source>
</evidence>
<organism evidence="7 8">
    <name type="scientific">Pendulispora brunnea</name>
    <dbReference type="NCBI Taxonomy" id="2905690"/>
    <lineage>
        <taxon>Bacteria</taxon>
        <taxon>Pseudomonadati</taxon>
        <taxon>Myxococcota</taxon>
        <taxon>Myxococcia</taxon>
        <taxon>Myxococcales</taxon>
        <taxon>Sorangiineae</taxon>
        <taxon>Pendulisporaceae</taxon>
        <taxon>Pendulispora</taxon>
    </lineage>
</organism>
<name>A0ABZ2JU29_9BACT</name>
<evidence type="ECO:0000256" key="3">
    <source>
        <dbReference type="ARBA" id="ARBA00022723"/>
    </source>
</evidence>
<evidence type="ECO:0000256" key="4">
    <source>
        <dbReference type="ARBA" id="ARBA00023002"/>
    </source>
</evidence>
<keyword evidence="5" id="KW-0408">Iron</keyword>
<gene>
    <name evidence="7" type="ORF">LZC95_26210</name>
</gene>
<sequence length="350" mass="39603">MMDVPQIKGGLPLLGHSIDLLRAPFAFFLEARAAGDVVEIRLGSQRVFVLNAPHLIRQVLVTDKERFDEGSVFENAWGRFGSTENLGRVTATRVGDWLPGQLVAVDEEMRDITLTAMSPEWEKDRLPEWRDAMPLVLKQITRQTFSPFAWLAGKKMRSILPEEVVRLIASTEVRASTLSWALHHIGQHPLIEKRLHEEVDGVLPGRDATVEDVPRLPYLRRVLCEAMRMHPLALVVRRARSDVVLGGHRYPEGTRFFISPHALHRDPRCFVAPQRFDPDRWRPERAAAIKRECYIPSVDPGDAWALADMAIVLATVARRWRLVPAADHTVRETLNGVTQVDALPMIADAR</sequence>
<proteinExistence type="inferred from homology"/>
<evidence type="ECO:0000256" key="2">
    <source>
        <dbReference type="ARBA" id="ARBA00022617"/>
    </source>
</evidence>